<dbReference type="RefSeq" id="WP_254170116.1">
    <property type="nucleotide sequence ID" value="NZ_JAHESF010000072.1"/>
</dbReference>
<proteinExistence type="predicted"/>
<keyword evidence="3" id="KW-1185">Reference proteome</keyword>
<accession>A0AAP2DTX5</accession>
<dbReference type="EMBL" id="JAHESF010000072">
    <property type="protein sequence ID" value="MBT1701434.1"/>
    <property type="molecule type" value="Genomic_DNA"/>
</dbReference>
<dbReference type="Proteomes" id="UP001319200">
    <property type="component" value="Unassembled WGS sequence"/>
</dbReference>
<name>A0AAP2DTX5_9BACT</name>
<evidence type="ECO:0000313" key="2">
    <source>
        <dbReference type="EMBL" id="MBT1701434.1"/>
    </source>
</evidence>
<protein>
    <submittedName>
        <fullName evidence="2">Uncharacterized protein</fullName>
    </submittedName>
</protein>
<gene>
    <name evidence="2" type="ORF">KK083_31360</name>
</gene>
<comment type="caution">
    <text evidence="2">The sequence shown here is derived from an EMBL/GenBank/DDBJ whole genome shotgun (WGS) entry which is preliminary data.</text>
</comment>
<sequence>MKASIRRSLPLVTALMVFVSVRAQDTGFIYGKVYTEDNRTYEGPIRWGKEEIYWNDIFNATKERNEHLRHLSDRERDLLDDRNYDWFNWDNNLTRWLGSSHWHSDGGDYIHQFACQFGEIKSLRPAGKKYVELELRNGQKFEVGGEGYNDVGLDIRITDKEIGDVEVYWGRIEKVEFMDTPSKLEQKFGQPLYGTVEAYGEKFAGYIQWDHDERISTDKLDGDSDDGDVAIEFSKIRSITRHGSRSLVVLKSGRELWLDGSNDVSSGHRGVIVMSKEFTAVDIPWREFEKVVFEDKTPEPICTYKDFAAQRELSGKVTTHDGKSFSGRIIYDLDESHEYELLQGKNGEFEYITAFRNIKKITTKGEHRATIELKTGKKITLEEAQDVNERNQGLLIFAPGKSDPAYVPWNEVTEIEFK</sequence>
<feature type="chain" id="PRO_5042952824" evidence="1">
    <location>
        <begin position="24"/>
        <end position="418"/>
    </location>
</feature>
<feature type="signal peptide" evidence="1">
    <location>
        <begin position="1"/>
        <end position="23"/>
    </location>
</feature>
<keyword evidence="1" id="KW-0732">Signal</keyword>
<dbReference type="AlphaFoldDB" id="A0AAP2DTX5"/>
<evidence type="ECO:0000313" key="3">
    <source>
        <dbReference type="Proteomes" id="UP001319200"/>
    </source>
</evidence>
<evidence type="ECO:0000256" key="1">
    <source>
        <dbReference type="SAM" id="SignalP"/>
    </source>
</evidence>
<reference evidence="2 3" key="1">
    <citation type="submission" date="2021-05" db="EMBL/GenBank/DDBJ databases">
        <title>A Polyphasic approach of four new species of the genus Ohtaekwangia: Ohtaekwangia histidinii sp. nov., Ohtaekwangia cretensis sp. nov., Ohtaekwangia indiensis sp. nov., Ohtaekwangia reichenbachii sp. nov. from diverse environment.</title>
        <authorList>
            <person name="Octaviana S."/>
        </authorList>
    </citation>
    <scope>NUCLEOTIDE SEQUENCE [LARGE SCALE GENOMIC DNA]</scope>
    <source>
        <strain evidence="2 3">PWU4</strain>
    </source>
</reference>
<organism evidence="2 3">
    <name type="scientific">Chryseosolibacter histidini</name>
    <dbReference type="NCBI Taxonomy" id="2782349"/>
    <lineage>
        <taxon>Bacteria</taxon>
        <taxon>Pseudomonadati</taxon>
        <taxon>Bacteroidota</taxon>
        <taxon>Cytophagia</taxon>
        <taxon>Cytophagales</taxon>
        <taxon>Chryseotaleaceae</taxon>
        <taxon>Chryseosolibacter</taxon>
    </lineage>
</organism>